<dbReference type="STRING" id="1314751.GCA_001591425_03704"/>
<proteinExistence type="predicted"/>
<sequence>MSLTIAIATAEFAVMSGDYRRVNVGNESEFYDDTPKAFHITDHVLIGITGDLRMSIELRTSLNVNKNAKINAVVRVLEKALATAPTDAYCSIILAGKDNKGRMKFAQLSHETNFKARFQTIKPGEIKWLYAYSFVEPGELIEREYEELNEVTCASVSALARKVNEEVAETDARVSRKCDVIYIT</sequence>
<accession>A0A223KUV2</accession>
<dbReference type="KEGG" id="bcoh:BC6307_19330"/>
<dbReference type="Gene3D" id="3.60.20.10">
    <property type="entry name" value="Glutamine Phosphoribosylpyrophosphate, subunit 1, domain 1"/>
    <property type="match status" value="1"/>
</dbReference>
<keyword evidence="2" id="KW-1185">Reference proteome</keyword>
<dbReference type="InterPro" id="IPR029055">
    <property type="entry name" value="Ntn_hydrolases_N"/>
</dbReference>
<name>A0A223KUV2_9BACI</name>
<evidence type="ECO:0000313" key="1">
    <source>
        <dbReference type="EMBL" id="AST93255.1"/>
    </source>
</evidence>
<evidence type="ECO:0000313" key="2">
    <source>
        <dbReference type="Proteomes" id="UP000215224"/>
    </source>
</evidence>
<organism evidence="1 2">
    <name type="scientific">Sutcliffiella cohnii</name>
    <dbReference type="NCBI Taxonomy" id="33932"/>
    <lineage>
        <taxon>Bacteria</taxon>
        <taxon>Bacillati</taxon>
        <taxon>Bacillota</taxon>
        <taxon>Bacilli</taxon>
        <taxon>Bacillales</taxon>
        <taxon>Bacillaceae</taxon>
        <taxon>Sutcliffiella</taxon>
    </lineage>
</organism>
<reference evidence="1 2" key="1">
    <citation type="submission" date="2016-12" db="EMBL/GenBank/DDBJ databases">
        <title>The whole genome sequencing and assembly of Bacillus cohnii DSM 6307T strain.</title>
        <authorList>
            <person name="Lee Y.-J."/>
            <person name="Yi H."/>
            <person name="Bahn Y.-S."/>
            <person name="Kim J.F."/>
            <person name="Lee D.-W."/>
        </authorList>
    </citation>
    <scope>NUCLEOTIDE SEQUENCE [LARGE SCALE GENOMIC DNA]</scope>
    <source>
        <strain evidence="1 2">DSM 6307</strain>
    </source>
</reference>
<dbReference type="AlphaFoldDB" id="A0A223KUV2"/>
<dbReference type="RefSeq" id="WP_066419525.1">
    <property type="nucleotide sequence ID" value="NZ_CP018866.1"/>
</dbReference>
<dbReference type="EMBL" id="CP018866">
    <property type="protein sequence ID" value="AST93255.1"/>
    <property type="molecule type" value="Genomic_DNA"/>
</dbReference>
<dbReference type="Proteomes" id="UP000215224">
    <property type="component" value="Chromosome"/>
</dbReference>
<dbReference type="SUPFAM" id="SSF56235">
    <property type="entry name" value="N-terminal nucleophile aminohydrolases (Ntn hydrolases)"/>
    <property type="match status" value="1"/>
</dbReference>
<gene>
    <name evidence="1" type="ORF">BC6307_19330</name>
</gene>
<protein>
    <submittedName>
        <fullName evidence="1">Uncharacterized protein</fullName>
    </submittedName>
</protein>